<dbReference type="PANTHER" id="PTHR12835">
    <property type="entry name" value="BIOTIN PROTEIN LIGASE"/>
    <property type="match status" value="1"/>
</dbReference>
<dbReference type="Gene3D" id="2.30.30.100">
    <property type="match status" value="1"/>
</dbReference>
<dbReference type="GO" id="GO:0005737">
    <property type="term" value="C:cytoplasm"/>
    <property type="evidence" value="ECO:0007669"/>
    <property type="project" value="TreeGrafter"/>
</dbReference>
<evidence type="ECO:0000259" key="4">
    <source>
        <dbReference type="PROSITE" id="PS51733"/>
    </source>
</evidence>
<accession>A0A2A9EW79</accession>
<dbReference type="PROSITE" id="PS51733">
    <property type="entry name" value="BPL_LPL_CATALYTIC"/>
    <property type="match status" value="1"/>
</dbReference>
<dbReference type="InterPro" id="IPR004143">
    <property type="entry name" value="BPL_LPL_catalytic"/>
</dbReference>
<evidence type="ECO:0000256" key="3">
    <source>
        <dbReference type="ARBA" id="ARBA00024227"/>
    </source>
</evidence>
<dbReference type="EC" id="6.3.4.15" evidence="3"/>
<dbReference type="CDD" id="cd16442">
    <property type="entry name" value="BPL"/>
    <property type="match status" value="1"/>
</dbReference>
<dbReference type="EMBL" id="PDJJ01000001">
    <property type="protein sequence ID" value="PFG42540.1"/>
    <property type="molecule type" value="Genomic_DNA"/>
</dbReference>
<dbReference type="InterPro" id="IPR003142">
    <property type="entry name" value="BPL_C"/>
</dbReference>
<feature type="domain" description="BPL/LPL catalytic" evidence="4">
    <location>
        <begin position="24"/>
        <end position="216"/>
    </location>
</feature>
<evidence type="ECO:0000256" key="2">
    <source>
        <dbReference type="ARBA" id="ARBA00023267"/>
    </source>
</evidence>
<dbReference type="InterPro" id="IPR045864">
    <property type="entry name" value="aa-tRNA-synth_II/BPL/LPL"/>
</dbReference>
<keyword evidence="6" id="KW-1185">Reference proteome</keyword>
<name>A0A2A9EW79_9MICO</name>
<organism evidence="5 6">
    <name type="scientific">Isoptericola jiangsuensis</name>
    <dbReference type="NCBI Taxonomy" id="548579"/>
    <lineage>
        <taxon>Bacteria</taxon>
        <taxon>Bacillati</taxon>
        <taxon>Actinomycetota</taxon>
        <taxon>Actinomycetes</taxon>
        <taxon>Micrococcales</taxon>
        <taxon>Promicromonosporaceae</taxon>
        <taxon>Isoptericola</taxon>
    </lineage>
</organism>
<dbReference type="RefSeq" id="WP_098463032.1">
    <property type="nucleotide sequence ID" value="NZ_PDJJ01000001.1"/>
</dbReference>
<dbReference type="Gene3D" id="3.30.930.10">
    <property type="entry name" value="Bira Bifunctional Protein, Domain 2"/>
    <property type="match status" value="1"/>
</dbReference>
<evidence type="ECO:0000313" key="5">
    <source>
        <dbReference type="EMBL" id="PFG42540.1"/>
    </source>
</evidence>
<keyword evidence="1 5" id="KW-0436">Ligase</keyword>
<dbReference type="Pfam" id="PF02237">
    <property type="entry name" value="BPL_C"/>
    <property type="match status" value="1"/>
</dbReference>
<dbReference type="GO" id="GO:0004077">
    <property type="term" value="F:biotin--[biotin carboxyl-carrier protein] ligase activity"/>
    <property type="evidence" value="ECO:0007669"/>
    <property type="project" value="UniProtKB-EC"/>
</dbReference>
<dbReference type="NCBIfam" id="TIGR00121">
    <property type="entry name" value="birA_ligase"/>
    <property type="match status" value="1"/>
</dbReference>
<dbReference type="PANTHER" id="PTHR12835:SF5">
    <property type="entry name" value="BIOTIN--PROTEIN LIGASE"/>
    <property type="match status" value="1"/>
</dbReference>
<reference evidence="5 6" key="1">
    <citation type="submission" date="2017-10" db="EMBL/GenBank/DDBJ databases">
        <title>Sequencing the genomes of 1000 actinobacteria strains.</title>
        <authorList>
            <person name="Klenk H.-P."/>
        </authorList>
    </citation>
    <scope>NUCLEOTIDE SEQUENCE [LARGE SCALE GENOMIC DNA]</scope>
    <source>
        <strain evidence="5 6">DSM 21863</strain>
    </source>
</reference>
<evidence type="ECO:0000313" key="6">
    <source>
        <dbReference type="Proteomes" id="UP000224130"/>
    </source>
</evidence>
<dbReference type="Pfam" id="PF03099">
    <property type="entry name" value="BPL_LplA_LipB"/>
    <property type="match status" value="1"/>
</dbReference>
<gene>
    <name evidence="5" type="ORF">ATJ88_1202</name>
</gene>
<proteinExistence type="predicted"/>
<sequence length="290" mass="29073">MTRDASRAPLDVDRLRRALLRPAGPLARLDVVTEAASTHVDLVARARAGGAEVPALLVAEHQSAGRGRAGRTWTTPPGAALAASFLVRPEVPAVALGWVPLLTGLAVVRALAGAGVDARVKWPNDVLLAHPDEIEGFGGSRKVAGVLAEAVPAADGGRPAVVLGVGLNVDQRADELPVPTATSLRLAAAPGTTTPGRVSLLVALTQELSELLARLGEAGGDAAAAGIADGYAAASATLGARVRAELAGDGGTVEGVAVRLADDGSLVVATPAGERTVTAGDVHHLRLADG</sequence>
<dbReference type="AlphaFoldDB" id="A0A2A9EW79"/>
<dbReference type="InterPro" id="IPR004408">
    <property type="entry name" value="Biotin_CoA_COase_ligase"/>
</dbReference>
<comment type="caution">
    <text evidence="5">The sequence shown here is derived from an EMBL/GenBank/DDBJ whole genome shotgun (WGS) entry which is preliminary data.</text>
</comment>
<keyword evidence="2" id="KW-0092">Biotin</keyword>
<dbReference type="Proteomes" id="UP000224130">
    <property type="component" value="Unassembled WGS sequence"/>
</dbReference>
<dbReference type="SUPFAM" id="SSF55681">
    <property type="entry name" value="Class II aaRS and biotin synthetases"/>
    <property type="match status" value="1"/>
</dbReference>
<evidence type="ECO:0000256" key="1">
    <source>
        <dbReference type="ARBA" id="ARBA00022598"/>
    </source>
</evidence>
<dbReference type="OrthoDB" id="9807064at2"/>
<protein>
    <recommendedName>
        <fullName evidence="3">biotin--[biotin carboxyl-carrier protein] ligase</fullName>
        <ecNumber evidence="3">6.3.4.15</ecNumber>
    </recommendedName>
</protein>